<evidence type="ECO:0000256" key="1">
    <source>
        <dbReference type="ARBA" id="ARBA00004123"/>
    </source>
</evidence>
<dbReference type="AlphaFoldDB" id="A0AAQ3L248"/>
<proteinExistence type="predicted"/>
<name>A0AAQ3L248_9LILI</name>
<keyword evidence="7" id="KW-1185">Reference proteome</keyword>
<keyword evidence="2" id="KW-0479">Metal-binding</keyword>
<dbReference type="PANTHER" id="PTHR46481">
    <property type="entry name" value="ZINC FINGER BED DOMAIN-CONTAINING PROTEIN 4"/>
    <property type="match status" value="1"/>
</dbReference>
<keyword evidence="5" id="KW-0539">Nucleus</keyword>
<evidence type="ECO:0000313" key="7">
    <source>
        <dbReference type="Proteomes" id="UP001327560"/>
    </source>
</evidence>
<dbReference type="Proteomes" id="UP001327560">
    <property type="component" value="Chromosome 8"/>
</dbReference>
<keyword evidence="4" id="KW-0862">Zinc</keyword>
<organism evidence="6 7">
    <name type="scientific">Canna indica</name>
    <name type="common">Indian-shot</name>
    <dbReference type="NCBI Taxonomy" id="4628"/>
    <lineage>
        <taxon>Eukaryota</taxon>
        <taxon>Viridiplantae</taxon>
        <taxon>Streptophyta</taxon>
        <taxon>Embryophyta</taxon>
        <taxon>Tracheophyta</taxon>
        <taxon>Spermatophyta</taxon>
        <taxon>Magnoliopsida</taxon>
        <taxon>Liliopsida</taxon>
        <taxon>Zingiberales</taxon>
        <taxon>Cannaceae</taxon>
        <taxon>Canna</taxon>
    </lineage>
</organism>
<evidence type="ECO:0000256" key="5">
    <source>
        <dbReference type="ARBA" id="ARBA00023242"/>
    </source>
</evidence>
<keyword evidence="3" id="KW-0863">Zinc-finger</keyword>
<dbReference type="InterPro" id="IPR052035">
    <property type="entry name" value="ZnF_BED_domain_contain"/>
</dbReference>
<dbReference type="SUPFAM" id="SSF140996">
    <property type="entry name" value="Hermes dimerisation domain"/>
    <property type="match status" value="1"/>
</dbReference>
<reference evidence="6 7" key="1">
    <citation type="submission" date="2023-10" db="EMBL/GenBank/DDBJ databases">
        <title>Chromosome-scale genome assembly provides insights into flower coloration mechanisms of Canna indica.</title>
        <authorList>
            <person name="Li C."/>
        </authorList>
    </citation>
    <scope>NUCLEOTIDE SEQUENCE [LARGE SCALE GENOMIC DNA]</scope>
    <source>
        <tissue evidence="6">Flower</tissue>
    </source>
</reference>
<gene>
    <name evidence="6" type="ORF">Cni_G25599</name>
</gene>
<dbReference type="EMBL" id="CP136897">
    <property type="protein sequence ID" value="WOL16811.1"/>
    <property type="molecule type" value="Genomic_DNA"/>
</dbReference>
<evidence type="ECO:0000313" key="6">
    <source>
        <dbReference type="EMBL" id="WOL16811.1"/>
    </source>
</evidence>
<comment type="subcellular location">
    <subcellularLocation>
        <location evidence="1">Nucleus</location>
    </subcellularLocation>
</comment>
<evidence type="ECO:0000256" key="2">
    <source>
        <dbReference type="ARBA" id="ARBA00022723"/>
    </source>
</evidence>
<evidence type="ECO:0000256" key="3">
    <source>
        <dbReference type="ARBA" id="ARBA00022771"/>
    </source>
</evidence>
<accession>A0AAQ3L248</accession>
<dbReference type="GO" id="GO:0008270">
    <property type="term" value="F:zinc ion binding"/>
    <property type="evidence" value="ECO:0007669"/>
    <property type="project" value="UniProtKB-KW"/>
</dbReference>
<dbReference type="GO" id="GO:0005634">
    <property type="term" value="C:nucleus"/>
    <property type="evidence" value="ECO:0007669"/>
    <property type="project" value="UniProtKB-SubCell"/>
</dbReference>
<sequence>MKHAEFNQGKSQVAFAKMIIVDELPFRFIKNQGFRDFMSEVQPRFKIPSCIIIARDCMELFKEEKERLKNILFKNHQMVSLTTDLLDFNSEYELYVCNCSQC</sequence>
<protein>
    <submittedName>
        <fullName evidence="6">Uncharacterized protein</fullName>
    </submittedName>
</protein>
<dbReference type="PANTHER" id="PTHR46481:SF10">
    <property type="entry name" value="ZINC FINGER BED DOMAIN-CONTAINING PROTEIN 39"/>
    <property type="match status" value="1"/>
</dbReference>
<evidence type="ECO:0000256" key="4">
    <source>
        <dbReference type="ARBA" id="ARBA00022833"/>
    </source>
</evidence>